<dbReference type="GO" id="GO:0005739">
    <property type="term" value="C:mitochondrion"/>
    <property type="evidence" value="ECO:0007669"/>
    <property type="project" value="UniProtKB-ARBA"/>
</dbReference>
<dbReference type="GO" id="GO:0004519">
    <property type="term" value="F:endonuclease activity"/>
    <property type="evidence" value="ECO:0007669"/>
    <property type="project" value="UniProtKB-KW"/>
</dbReference>
<dbReference type="InterPro" id="IPR027434">
    <property type="entry name" value="Homing_endonucl"/>
</dbReference>
<keyword evidence="2" id="KW-0540">Nuclease</keyword>
<sequence>MHYSYCTLYGKVKRSLHIYIIQTFSLTNLKNKIIRLYSSNNSKYPRYNLNNTYYLNPYYITGLVDAEGCFTTSIYKDCRMKTGWQVKPIFQLNLHKKDLKILEALQKTWGVGKIYKHGQDSFMYRVSSLKNLRVITTHFDNYPLITQKLADYLLFKQSIDLIQEKLHLTEKGLLTLVGIKSVLNWGLSEKFKETFPNLIPVVRPKVDISEIKAKKKLGEGSFMVIIQESKSKKTTDNISLRFVITQHSKDSVLLDNISNYLALQQQVAGGCRAGCGICYSSRNEVNLTVSTFSDINKIISLFNKYPLLGTKKEDYLSQRELLRAPAELRRRDFCQVAELIKSKDHLTKQGIENIKRIKSNMNSKRIH</sequence>
<dbReference type="PANTHER" id="PTHR36181:SF4">
    <property type="entry name" value="LAGLIDADG ENDONUCLEASE"/>
    <property type="match status" value="1"/>
</dbReference>
<dbReference type="Gene3D" id="3.10.28.10">
    <property type="entry name" value="Homing endonucleases"/>
    <property type="match status" value="3"/>
</dbReference>
<evidence type="ECO:0000313" key="2">
    <source>
        <dbReference type="EMBL" id="QIQ48934.1"/>
    </source>
</evidence>
<organism evidence="2">
    <name type="scientific">Cochliobolus sativus</name>
    <name type="common">Common root rot and spot blotch fungus</name>
    <name type="synonym">Bipolaris sorokiniana</name>
    <dbReference type="NCBI Taxonomy" id="45130"/>
    <lineage>
        <taxon>Eukaryota</taxon>
        <taxon>Fungi</taxon>
        <taxon>Dikarya</taxon>
        <taxon>Ascomycota</taxon>
        <taxon>Pezizomycotina</taxon>
        <taxon>Dothideomycetes</taxon>
        <taxon>Pleosporomycetidae</taxon>
        <taxon>Pleosporales</taxon>
        <taxon>Pleosporineae</taxon>
        <taxon>Pleosporaceae</taxon>
        <taxon>Bipolaris</taxon>
    </lineage>
</organism>
<feature type="domain" description="Homing endonuclease LAGLIDADG" evidence="1">
    <location>
        <begin position="60"/>
        <end position="157"/>
    </location>
</feature>
<dbReference type="InterPro" id="IPR051289">
    <property type="entry name" value="LAGLIDADG_Endonuclease"/>
</dbReference>
<evidence type="ECO:0000259" key="1">
    <source>
        <dbReference type="Pfam" id="PF00961"/>
    </source>
</evidence>
<accession>A0A6G9KCL1</accession>
<dbReference type="AlphaFoldDB" id="A0A6G9KCL1"/>
<dbReference type="Pfam" id="PF00961">
    <property type="entry name" value="LAGLIDADG_1"/>
    <property type="match status" value="2"/>
</dbReference>
<feature type="domain" description="Homing endonuclease LAGLIDADG" evidence="1">
    <location>
        <begin position="218"/>
        <end position="318"/>
    </location>
</feature>
<protein>
    <submittedName>
        <fullName evidence="2">LAGLIDADG endonuclease</fullName>
    </submittedName>
</protein>
<dbReference type="InterPro" id="IPR004860">
    <property type="entry name" value="LAGLIDADG_dom"/>
</dbReference>
<keyword evidence="2" id="KW-0378">Hydrolase</keyword>
<reference evidence="2" key="1">
    <citation type="submission" date="2020-01" db="EMBL/GenBank/DDBJ databases">
        <title>The mitochondrial genome of Bipolaris sorokiniana.</title>
        <authorList>
            <person name="Song N."/>
        </authorList>
    </citation>
    <scope>NUCLEOTIDE SEQUENCE</scope>
</reference>
<dbReference type="GeneID" id="54600009"/>
<dbReference type="PANTHER" id="PTHR36181">
    <property type="entry name" value="INTRON-ENCODED ENDONUCLEASE AI3-RELATED"/>
    <property type="match status" value="1"/>
</dbReference>
<geneLocation type="mitochondrion" evidence="2"/>
<dbReference type="SUPFAM" id="SSF55608">
    <property type="entry name" value="Homing endonucleases"/>
    <property type="match status" value="2"/>
</dbReference>
<name>A0A6G9KCL1_COCSA</name>
<dbReference type="RefSeq" id="YP_009759722.1">
    <property type="nucleotide sequence ID" value="NC_047242.1"/>
</dbReference>
<gene>
    <name evidence="2" type="primary">orf367</name>
</gene>
<keyword evidence="2" id="KW-0496">Mitochondrion</keyword>
<keyword evidence="2" id="KW-0255">Endonuclease</keyword>
<proteinExistence type="predicted"/>
<dbReference type="EMBL" id="MN978926">
    <property type="protein sequence ID" value="QIQ48934.1"/>
    <property type="molecule type" value="Genomic_DNA"/>
</dbReference>